<gene>
    <name evidence="2" type="ORF">MOBUDSM44075_02080</name>
</gene>
<proteinExistence type="predicted"/>
<accession>A0A0J6W158</accession>
<evidence type="ECO:0000256" key="1">
    <source>
        <dbReference type="SAM" id="MobiDB-lite"/>
    </source>
</evidence>
<dbReference type="EMBL" id="JYNU01000011">
    <property type="protein sequence ID" value="KMO77040.1"/>
    <property type="molecule type" value="Genomic_DNA"/>
</dbReference>
<name>A0A0J6W158_9MYCO</name>
<dbReference type="AlphaFoldDB" id="A0A0J6W158"/>
<feature type="region of interest" description="Disordered" evidence="1">
    <location>
        <begin position="245"/>
        <end position="277"/>
    </location>
</feature>
<feature type="region of interest" description="Disordered" evidence="1">
    <location>
        <begin position="177"/>
        <end position="199"/>
    </location>
</feature>
<protein>
    <submittedName>
        <fullName evidence="2">Uncharacterized protein</fullName>
    </submittedName>
</protein>
<dbReference type="Proteomes" id="UP000036313">
    <property type="component" value="Unassembled WGS sequence"/>
</dbReference>
<evidence type="ECO:0000313" key="3">
    <source>
        <dbReference type="Proteomes" id="UP000036313"/>
    </source>
</evidence>
<feature type="compositionally biased region" description="Low complexity" evidence="1">
    <location>
        <begin position="254"/>
        <end position="277"/>
    </location>
</feature>
<reference evidence="2 3" key="1">
    <citation type="journal article" date="2015" name="Genome Biol. Evol.">
        <title>Characterization of Three Mycobacterium spp. with Potential Use in Bioremediation by Genome Sequencing and Comparative Genomics.</title>
        <authorList>
            <person name="Das S."/>
            <person name="Pettersson B.M."/>
            <person name="Behra P.R."/>
            <person name="Ramesh M."/>
            <person name="Dasgupta S."/>
            <person name="Bhattacharya A."/>
            <person name="Kirsebom L.A."/>
        </authorList>
    </citation>
    <scope>NUCLEOTIDE SEQUENCE [LARGE SCALE GENOMIC DNA]</scope>
    <source>
        <strain evidence="2 3">DSM 44075</strain>
    </source>
</reference>
<comment type="caution">
    <text evidence="2">The sequence shown here is derived from an EMBL/GenBank/DDBJ whole genome shotgun (WGS) entry which is preliminary data.</text>
</comment>
<sequence length="277" mass="28822">MIVDSVADGVDDPATDAASGALDALYAARPQDFTARRTELAAAAKKAGDGDAAKQIGASRRPTVAAWVVNLLALKGTARTQLADLRSRLREAHAAMDGDAIRALTTEQRRLVEELSRAGFVAAGISDPSAALRDDVVSTLQAAVADPEVLARLGRLTKAEQWSGFGDFGVATAVSAKRSPASAPAPPAEKRARRGPSPALRDALARQADADAALPELQSDLSVARLRVEDARRRLATAEEALRTAEEARRAAEDAYAAGKQASRDAAGAVTAARAAR</sequence>
<organism evidence="2 3">
    <name type="scientific">Mycolicibacterium obuense</name>
    <dbReference type="NCBI Taxonomy" id="1807"/>
    <lineage>
        <taxon>Bacteria</taxon>
        <taxon>Bacillati</taxon>
        <taxon>Actinomycetota</taxon>
        <taxon>Actinomycetes</taxon>
        <taxon>Mycobacteriales</taxon>
        <taxon>Mycobacteriaceae</taxon>
        <taxon>Mycolicibacterium</taxon>
    </lineage>
</organism>
<dbReference type="PATRIC" id="fig|1807.14.peg.2098"/>
<evidence type="ECO:0000313" key="2">
    <source>
        <dbReference type="EMBL" id="KMO77040.1"/>
    </source>
</evidence>